<keyword evidence="1" id="KW-1133">Transmembrane helix</keyword>
<proteinExistence type="predicted"/>
<dbReference type="KEGG" id="epo:Epro_0749"/>
<dbReference type="EMBL" id="CP009498">
    <property type="protein sequence ID" value="AKL98128.1"/>
    <property type="molecule type" value="Genomic_DNA"/>
</dbReference>
<feature type="transmembrane region" description="Helical" evidence="1">
    <location>
        <begin position="64"/>
        <end position="83"/>
    </location>
</feature>
<organism evidence="2 3">
    <name type="scientific">Endomicrobium proavitum</name>
    <dbReference type="NCBI Taxonomy" id="1408281"/>
    <lineage>
        <taxon>Bacteria</taxon>
        <taxon>Pseudomonadati</taxon>
        <taxon>Elusimicrobiota</taxon>
        <taxon>Endomicrobiia</taxon>
        <taxon>Endomicrobiales</taxon>
        <taxon>Endomicrobiaceae</taxon>
        <taxon>Endomicrobium</taxon>
    </lineage>
</organism>
<name>A0A0G3WIJ2_9BACT</name>
<dbReference type="AlphaFoldDB" id="A0A0G3WIJ2"/>
<sequence length="171" mass="19659">MLRKKYLVKPKLQWRYFVILALIMAVLGVLGYYAFLNSLVSTPGIEQLSSGTIKSFKSAYSNGFFWVIFVFAAVVLVYSIFYFHRLIGPLFFFEKVMKKLSDGNVSMNVHWRKRDETKELAELIDAAIKSTRVSVLSDRKKVKEAIKAMDAKDTKKAKKLLQGVTKWCKTQ</sequence>
<evidence type="ECO:0008006" key="4">
    <source>
        <dbReference type="Google" id="ProtNLM"/>
    </source>
</evidence>
<keyword evidence="1" id="KW-0812">Transmembrane</keyword>
<evidence type="ECO:0000256" key="1">
    <source>
        <dbReference type="SAM" id="Phobius"/>
    </source>
</evidence>
<protein>
    <recommendedName>
        <fullName evidence="4">HAMP domain-containing protein</fullName>
    </recommendedName>
</protein>
<dbReference type="Gene3D" id="6.10.340.10">
    <property type="match status" value="1"/>
</dbReference>
<reference evidence="2 3" key="1">
    <citation type="submission" date="2014-09" db="EMBL/GenBank/DDBJ databases">
        <title>Complete genome sequence of Endomicrobium proavitum.</title>
        <authorList>
            <person name="Zheng H."/>
        </authorList>
    </citation>
    <scope>NUCLEOTIDE SEQUENCE [LARGE SCALE GENOMIC DNA]</scope>
    <source>
        <strain evidence="2 3">Rsa215</strain>
    </source>
</reference>
<feature type="transmembrane region" description="Helical" evidence="1">
    <location>
        <begin position="12"/>
        <end position="35"/>
    </location>
</feature>
<dbReference type="Proteomes" id="UP000035337">
    <property type="component" value="Chromosome"/>
</dbReference>
<gene>
    <name evidence="2" type="ORF">Epro_0749</name>
</gene>
<evidence type="ECO:0000313" key="3">
    <source>
        <dbReference type="Proteomes" id="UP000035337"/>
    </source>
</evidence>
<dbReference type="RefSeq" id="WP_052570669.1">
    <property type="nucleotide sequence ID" value="NZ_CP009498.1"/>
</dbReference>
<keyword evidence="1" id="KW-0472">Membrane</keyword>
<evidence type="ECO:0000313" key="2">
    <source>
        <dbReference type="EMBL" id="AKL98128.1"/>
    </source>
</evidence>
<keyword evidence="3" id="KW-1185">Reference proteome</keyword>
<accession>A0A0G3WIJ2</accession>
<dbReference type="STRING" id="1408281.Epro_0749"/>